<dbReference type="InterPro" id="IPR013833">
    <property type="entry name" value="Cyt_c_oxidase_su3_a-hlx"/>
</dbReference>
<feature type="transmembrane region" description="Helical" evidence="10">
    <location>
        <begin position="56"/>
        <end position="75"/>
    </location>
</feature>
<feature type="transmembrane region" description="Helical" evidence="10">
    <location>
        <begin position="90"/>
        <end position="107"/>
    </location>
</feature>
<dbReference type="GO" id="GO:0019646">
    <property type="term" value="P:aerobic electron transport chain"/>
    <property type="evidence" value="ECO:0007669"/>
    <property type="project" value="InterPro"/>
</dbReference>
<evidence type="ECO:0000256" key="9">
    <source>
        <dbReference type="RuleBase" id="RU003376"/>
    </source>
</evidence>
<evidence type="ECO:0000256" key="10">
    <source>
        <dbReference type="SAM" id="Phobius"/>
    </source>
</evidence>
<evidence type="ECO:0000256" key="4">
    <source>
        <dbReference type="ARBA" id="ARBA00022692"/>
    </source>
</evidence>
<evidence type="ECO:0000256" key="3">
    <source>
        <dbReference type="ARBA" id="ARBA00022347"/>
    </source>
</evidence>
<organism evidence="12 13">
    <name type="scientific">Mycolicibacter sinensis (strain JDM601)</name>
    <name type="common">Mycobacterium sinense</name>
    <dbReference type="NCBI Taxonomy" id="875328"/>
    <lineage>
        <taxon>Bacteria</taxon>
        <taxon>Bacillati</taxon>
        <taxon>Actinomycetota</taxon>
        <taxon>Actinomycetes</taxon>
        <taxon>Mycobacteriales</taxon>
        <taxon>Mycobacteriaceae</taxon>
        <taxon>Mycolicibacter</taxon>
    </lineage>
</organism>
<feature type="transmembrane region" description="Helical" evidence="10">
    <location>
        <begin position="171"/>
        <end position="190"/>
    </location>
</feature>
<feature type="transmembrane region" description="Helical" evidence="10">
    <location>
        <begin position="20"/>
        <end position="44"/>
    </location>
</feature>
<dbReference type="GO" id="GO:0004129">
    <property type="term" value="F:cytochrome-c oxidase activity"/>
    <property type="evidence" value="ECO:0007669"/>
    <property type="project" value="UniProtKB-EC"/>
</dbReference>
<dbReference type="OrthoDB" id="9810850at2"/>
<evidence type="ECO:0000256" key="2">
    <source>
        <dbReference type="ARBA" id="ARBA00010581"/>
    </source>
</evidence>
<proteinExistence type="inferred from homology"/>
<feature type="domain" description="Heme-copper oxidase subunit III family profile" evidence="11">
    <location>
        <begin position="20"/>
        <end position="191"/>
    </location>
</feature>
<dbReference type="InterPro" id="IPR000298">
    <property type="entry name" value="Cyt_c_oxidase-like_su3"/>
</dbReference>
<evidence type="ECO:0000256" key="8">
    <source>
        <dbReference type="ARBA" id="ARBA00047816"/>
    </source>
</evidence>
<evidence type="ECO:0000313" key="12">
    <source>
        <dbReference type="EMBL" id="OBG07153.1"/>
    </source>
</evidence>
<evidence type="ECO:0000313" key="13">
    <source>
        <dbReference type="Proteomes" id="UP000093985"/>
    </source>
</evidence>
<dbReference type="PROSITE" id="PS50253">
    <property type="entry name" value="COX3"/>
    <property type="match status" value="1"/>
</dbReference>
<dbReference type="SUPFAM" id="SSF81452">
    <property type="entry name" value="Cytochrome c oxidase subunit III-like"/>
    <property type="match status" value="1"/>
</dbReference>
<dbReference type="Gene3D" id="1.20.120.80">
    <property type="entry name" value="Cytochrome c oxidase, subunit III, four-helix bundle"/>
    <property type="match status" value="1"/>
</dbReference>
<dbReference type="PANTHER" id="PTHR11403:SF6">
    <property type="entry name" value="NITRIC OXIDE REDUCTASE SUBUNIT E"/>
    <property type="match status" value="1"/>
</dbReference>
<evidence type="ECO:0000256" key="6">
    <source>
        <dbReference type="ARBA" id="ARBA00023136"/>
    </source>
</evidence>
<dbReference type="Proteomes" id="UP000093985">
    <property type="component" value="Unassembled WGS sequence"/>
</dbReference>
<keyword evidence="4 9" id="KW-0812">Transmembrane</keyword>
<evidence type="ECO:0000256" key="5">
    <source>
        <dbReference type="ARBA" id="ARBA00022989"/>
    </source>
</evidence>
<dbReference type="RefSeq" id="WP_064854837.1">
    <property type="nucleotide sequence ID" value="NZ_LZIM01000044.1"/>
</dbReference>
<name>A0A1A2ENT4_MYCSD</name>
<evidence type="ECO:0000259" key="11">
    <source>
        <dbReference type="PROSITE" id="PS50253"/>
    </source>
</evidence>
<keyword evidence="6 10" id="KW-0472">Membrane</keyword>
<protein>
    <recommendedName>
        <fullName evidence="3">Probable cytochrome c oxidase subunit 3</fullName>
    </recommendedName>
    <alternativeName>
        <fullName evidence="7">Cytochrome aa3 subunit 3</fullName>
    </alternativeName>
</protein>
<keyword evidence="5 10" id="KW-1133">Transmembrane helix</keyword>
<comment type="similarity">
    <text evidence="2 9">Belongs to the cytochrome c oxidase subunit 3 family.</text>
</comment>
<evidence type="ECO:0000256" key="1">
    <source>
        <dbReference type="ARBA" id="ARBA00004141"/>
    </source>
</evidence>
<dbReference type="EMBL" id="LZIN01000039">
    <property type="protein sequence ID" value="OBG07153.1"/>
    <property type="molecule type" value="Genomic_DNA"/>
</dbReference>
<comment type="catalytic activity">
    <reaction evidence="8">
        <text>4 Fe(II)-[cytochrome c] + O2 + 8 H(+)(in) = 4 Fe(III)-[cytochrome c] + 2 H2O + 4 H(+)(out)</text>
        <dbReference type="Rhea" id="RHEA:11436"/>
        <dbReference type="Rhea" id="RHEA-COMP:10350"/>
        <dbReference type="Rhea" id="RHEA-COMP:14399"/>
        <dbReference type="ChEBI" id="CHEBI:15377"/>
        <dbReference type="ChEBI" id="CHEBI:15378"/>
        <dbReference type="ChEBI" id="CHEBI:15379"/>
        <dbReference type="ChEBI" id="CHEBI:29033"/>
        <dbReference type="ChEBI" id="CHEBI:29034"/>
        <dbReference type="EC" id="7.1.1.9"/>
    </reaction>
</comment>
<gene>
    <name evidence="12" type="ORF">A5771_07190</name>
</gene>
<feature type="transmembrane region" description="Helical" evidence="10">
    <location>
        <begin position="128"/>
        <end position="151"/>
    </location>
</feature>
<reference evidence="13" key="1">
    <citation type="submission" date="2016-06" db="EMBL/GenBank/DDBJ databases">
        <authorList>
            <person name="Sutton G."/>
            <person name="Brinkac L."/>
            <person name="Sanka R."/>
            <person name="Adams M."/>
            <person name="Lau E."/>
            <person name="Mehaffy C."/>
            <person name="Tameris M."/>
            <person name="Hatherill M."/>
            <person name="Hanekom W."/>
            <person name="Mahomed H."/>
            <person name="Mcshane H."/>
        </authorList>
    </citation>
    <scope>NUCLEOTIDE SEQUENCE [LARGE SCALE GENOMIC DNA]</scope>
    <source>
        <strain evidence="13">852014-51077_SCH5608930-a</strain>
    </source>
</reference>
<sequence>MLQRDAPTTTETRVPGDGHIWVMVLGDLLIFTGYLVIFIVYRTMNPADFLAAQQHLNVNIGVINTVVLLTSSWFVARSVLAARAGNHRSAVRFVYAGAGGGVLFMVLKSYEWAAKISAGHTNSDLFFSFYYVITGVHLVHVVIGLIALGVVVRELNNPGRRRLMVVESAAIYWHMVDLLWVIIFGLLYVMR</sequence>
<evidence type="ECO:0000256" key="7">
    <source>
        <dbReference type="ARBA" id="ARBA00031400"/>
    </source>
</evidence>
<dbReference type="GO" id="GO:0005886">
    <property type="term" value="C:plasma membrane"/>
    <property type="evidence" value="ECO:0007669"/>
    <property type="project" value="UniProtKB-SubCell"/>
</dbReference>
<dbReference type="Pfam" id="PF00510">
    <property type="entry name" value="COX3"/>
    <property type="match status" value="1"/>
</dbReference>
<dbReference type="PANTHER" id="PTHR11403">
    <property type="entry name" value="CYTOCHROME C OXIDASE SUBUNIT III"/>
    <property type="match status" value="1"/>
</dbReference>
<comment type="subcellular location">
    <subcellularLocation>
        <location evidence="9">Cell membrane</location>
        <topology evidence="9">Multi-pass membrane protein</topology>
    </subcellularLocation>
    <subcellularLocation>
        <location evidence="1">Membrane</location>
        <topology evidence="1">Multi-pass membrane protein</topology>
    </subcellularLocation>
</comment>
<dbReference type="InterPro" id="IPR035973">
    <property type="entry name" value="Cyt_c_oxidase_su3-like_sf"/>
</dbReference>
<dbReference type="CDD" id="cd02862">
    <property type="entry name" value="NorE_like"/>
    <property type="match status" value="1"/>
</dbReference>
<comment type="caution">
    <text evidence="12">The sequence shown here is derived from an EMBL/GenBank/DDBJ whole genome shotgun (WGS) entry which is preliminary data.</text>
</comment>
<accession>A0A1A2ENT4</accession>
<dbReference type="AlphaFoldDB" id="A0A1A2ENT4"/>
<dbReference type="InterPro" id="IPR024791">
    <property type="entry name" value="Cyt_c/ubiquinol_Oxase_su3"/>
</dbReference>